<dbReference type="PANTHER" id="PTHR33542:SF3">
    <property type="entry name" value="SIROHYDROCHLORIN FERROCHELATASE, CHLOROPLASTIC"/>
    <property type="match status" value="1"/>
</dbReference>
<protein>
    <submittedName>
        <fullName evidence="3">CbiX/SirB N-terminal domain-containing protein</fullName>
    </submittedName>
</protein>
<evidence type="ECO:0000313" key="4">
    <source>
        <dbReference type="Proteomes" id="UP001204621"/>
    </source>
</evidence>
<dbReference type="InterPro" id="IPR050963">
    <property type="entry name" value="Sirohydro_Cobaltochel/CbiX"/>
</dbReference>
<proteinExistence type="predicted"/>
<keyword evidence="2" id="KW-0456">Lyase</keyword>
<organism evidence="3 4">
    <name type="scientific">Massilia terrae</name>
    <dbReference type="NCBI Taxonomy" id="1811224"/>
    <lineage>
        <taxon>Bacteria</taxon>
        <taxon>Pseudomonadati</taxon>
        <taxon>Pseudomonadota</taxon>
        <taxon>Betaproteobacteria</taxon>
        <taxon>Burkholderiales</taxon>
        <taxon>Oxalobacteraceae</taxon>
        <taxon>Telluria group</taxon>
        <taxon>Massilia</taxon>
    </lineage>
</organism>
<evidence type="ECO:0000256" key="2">
    <source>
        <dbReference type="ARBA" id="ARBA00023239"/>
    </source>
</evidence>
<dbReference type="EMBL" id="JANUGU010000016">
    <property type="protein sequence ID" value="MCS0661211.1"/>
    <property type="molecule type" value="Genomic_DNA"/>
</dbReference>
<keyword evidence="1" id="KW-0479">Metal-binding</keyword>
<dbReference type="InterPro" id="IPR002762">
    <property type="entry name" value="CbiX-like"/>
</dbReference>
<dbReference type="PANTHER" id="PTHR33542">
    <property type="entry name" value="SIROHYDROCHLORIN FERROCHELATASE, CHLOROPLASTIC"/>
    <property type="match status" value="1"/>
</dbReference>
<evidence type="ECO:0000313" key="3">
    <source>
        <dbReference type="EMBL" id="MCS0661211.1"/>
    </source>
</evidence>
<dbReference type="CDD" id="cd03416">
    <property type="entry name" value="CbiX_SirB_N"/>
    <property type="match status" value="1"/>
</dbReference>
<name>A0ABT2D4P4_9BURK</name>
<dbReference type="RefSeq" id="WP_258814408.1">
    <property type="nucleotide sequence ID" value="NZ_JANUGU010000016.1"/>
</dbReference>
<keyword evidence="4" id="KW-1185">Reference proteome</keyword>
<dbReference type="SUPFAM" id="SSF53800">
    <property type="entry name" value="Chelatase"/>
    <property type="match status" value="1"/>
</dbReference>
<reference evidence="3 4" key="1">
    <citation type="submission" date="2022-08" db="EMBL/GenBank/DDBJ databases">
        <title>Reclassification of Massilia species as members of the genera Telluria, Duganella, Pseudoduganella, Mokoshia gen. nov. and Zemynaea gen. nov. using orthogonal and non-orthogonal genome-based approaches.</title>
        <authorList>
            <person name="Bowman J.P."/>
        </authorList>
    </citation>
    <scope>NUCLEOTIDE SEQUENCE [LARGE SCALE GENOMIC DNA]</scope>
    <source>
        <strain evidence="3 4">JCM 31606</strain>
    </source>
</reference>
<gene>
    <name evidence="3" type="ORF">NX778_24365</name>
</gene>
<dbReference type="Proteomes" id="UP001204621">
    <property type="component" value="Unassembled WGS sequence"/>
</dbReference>
<sequence length="123" mass="13084">MASRALILFAHGARSAGWAEPFERLRDMTAARVDDCEVSLAFLELMAPSLPDEVAAMAARGITRISIVPVFLGLGGHLQRDLPALVERLRTQHPQLSIDVAGPVGEDAGVLAAMADYCVTSLS</sequence>
<evidence type="ECO:0000256" key="1">
    <source>
        <dbReference type="ARBA" id="ARBA00022723"/>
    </source>
</evidence>
<dbReference type="Pfam" id="PF01903">
    <property type="entry name" value="CbiX"/>
    <property type="match status" value="1"/>
</dbReference>
<comment type="caution">
    <text evidence="3">The sequence shown here is derived from an EMBL/GenBank/DDBJ whole genome shotgun (WGS) entry which is preliminary data.</text>
</comment>
<dbReference type="Gene3D" id="3.40.50.1400">
    <property type="match status" value="1"/>
</dbReference>
<accession>A0ABT2D4P4</accession>